<sequence length="289" mass="31735">MRFDRILAVDWSAANAPKRGKDSIWIAEARGPEAVTSVNIATRDAAMTMIRQACRDALKTGERMLVGFDFPFGYPAGTARHLASEDSWEALWAMLARMVEDGPDNRSNRFELAARLNQFLPDWPRFWGHPHGRTYSGLTPTKPRDLANGLRERRIVEAMVRSAKPVWQMSYTGSVGSQALLGIARLEALRNDPALKGAVAVWPFETGFAANLDRPIILAEIYPSLYPVPKISGAIKDRQQVEMVASRFAAADRDGSLLALLGEPAGLSPAERSAVLDEEGWIVGVGSMC</sequence>
<protein>
    <submittedName>
        <fullName evidence="1">Precorrin-8X/cobalt-precorrin-8 methylmutase</fullName>
    </submittedName>
</protein>
<dbReference type="Proteomes" id="UP000199495">
    <property type="component" value="Unassembled WGS sequence"/>
</dbReference>
<dbReference type="OrthoDB" id="3078257at2"/>
<dbReference type="RefSeq" id="WP_090595339.1">
    <property type="nucleotide sequence ID" value="NZ_FNCS01000004.1"/>
</dbReference>
<evidence type="ECO:0000313" key="2">
    <source>
        <dbReference type="Proteomes" id="UP000199495"/>
    </source>
</evidence>
<dbReference type="STRING" id="440168.SAMN04487974_104180"/>
<reference evidence="1 2" key="1">
    <citation type="submission" date="2016-10" db="EMBL/GenBank/DDBJ databases">
        <authorList>
            <person name="de Groot N.N."/>
        </authorList>
    </citation>
    <scope>NUCLEOTIDE SEQUENCE [LARGE SCALE GENOMIC DNA]</scope>
    <source>
        <strain evidence="1 2">CGMCC 1.10267</strain>
    </source>
</reference>
<gene>
    <name evidence="1" type="ORF">SAMN04487974_104180</name>
</gene>
<organism evidence="1 2">
    <name type="scientific">Pelagibacterium luteolum</name>
    <dbReference type="NCBI Taxonomy" id="440168"/>
    <lineage>
        <taxon>Bacteria</taxon>
        <taxon>Pseudomonadati</taxon>
        <taxon>Pseudomonadota</taxon>
        <taxon>Alphaproteobacteria</taxon>
        <taxon>Hyphomicrobiales</taxon>
        <taxon>Devosiaceae</taxon>
        <taxon>Pelagibacterium</taxon>
    </lineage>
</organism>
<dbReference type="AlphaFoldDB" id="A0A1G7VJQ5"/>
<dbReference type="EMBL" id="FNCS01000004">
    <property type="protein sequence ID" value="SDG59974.1"/>
    <property type="molecule type" value="Genomic_DNA"/>
</dbReference>
<proteinExistence type="predicted"/>
<name>A0A1G7VJQ5_9HYPH</name>
<evidence type="ECO:0000313" key="1">
    <source>
        <dbReference type="EMBL" id="SDG59974.1"/>
    </source>
</evidence>
<keyword evidence="2" id="KW-1185">Reference proteome</keyword>
<accession>A0A1G7VJQ5</accession>